<dbReference type="EMBL" id="JASOLY010000002">
    <property type="protein sequence ID" value="MDK6867663.1"/>
    <property type="molecule type" value="Genomic_DNA"/>
</dbReference>
<name>A0AAW6XN22_9LACO</name>
<dbReference type="PANTHER" id="PTHR43280:SF2">
    <property type="entry name" value="HTH-TYPE TRANSCRIPTIONAL REGULATOR EXSA"/>
    <property type="match status" value="1"/>
</dbReference>
<dbReference type="InterPro" id="IPR018062">
    <property type="entry name" value="HTH_AraC-typ_CS"/>
</dbReference>
<evidence type="ECO:0000256" key="1">
    <source>
        <dbReference type="ARBA" id="ARBA00023015"/>
    </source>
</evidence>
<evidence type="ECO:0000313" key="6">
    <source>
        <dbReference type="Proteomes" id="UP001232113"/>
    </source>
</evidence>
<dbReference type="SUPFAM" id="SSF51215">
    <property type="entry name" value="Regulatory protein AraC"/>
    <property type="match status" value="1"/>
</dbReference>
<dbReference type="SMART" id="SM00342">
    <property type="entry name" value="HTH_ARAC"/>
    <property type="match status" value="1"/>
</dbReference>
<dbReference type="Proteomes" id="UP001232113">
    <property type="component" value="Unassembled WGS sequence"/>
</dbReference>
<dbReference type="PROSITE" id="PS01124">
    <property type="entry name" value="HTH_ARAC_FAMILY_2"/>
    <property type="match status" value="1"/>
</dbReference>
<evidence type="ECO:0000259" key="4">
    <source>
        <dbReference type="PROSITE" id="PS01124"/>
    </source>
</evidence>
<evidence type="ECO:0000256" key="2">
    <source>
        <dbReference type="ARBA" id="ARBA00023125"/>
    </source>
</evidence>
<keyword evidence="2" id="KW-0238">DNA-binding</keyword>
<feature type="domain" description="HTH araC/xylS-type" evidence="4">
    <location>
        <begin position="226"/>
        <end position="323"/>
    </location>
</feature>
<dbReference type="PROSITE" id="PS00041">
    <property type="entry name" value="HTH_ARAC_FAMILY_1"/>
    <property type="match status" value="1"/>
</dbReference>
<keyword evidence="3" id="KW-0804">Transcription</keyword>
<evidence type="ECO:0000256" key="3">
    <source>
        <dbReference type="ARBA" id="ARBA00023163"/>
    </source>
</evidence>
<dbReference type="Gene3D" id="2.60.120.10">
    <property type="entry name" value="Jelly Rolls"/>
    <property type="match status" value="1"/>
</dbReference>
<dbReference type="InterPro" id="IPR014710">
    <property type="entry name" value="RmlC-like_jellyroll"/>
</dbReference>
<dbReference type="AlphaFoldDB" id="A0AAW6XN22"/>
<dbReference type="GO" id="GO:0003700">
    <property type="term" value="F:DNA-binding transcription factor activity"/>
    <property type="evidence" value="ECO:0007669"/>
    <property type="project" value="InterPro"/>
</dbReference>
<proteinExistence type="predicted"/>
<dbReference type="InterPro" id="IPR020449">
    <property type="entry name" value="Tscrpt_reg_AraC-type_HTH"/>
</dbReference>
<dbReference type="Pfam" id="PF12833">
    <property type="entry name" value="HTH_18"/>
    <property type="match status" value="1"/>
</dbReference>
<keyword evidence="1" id="KW-0805">Transcription regulation</keyword>
<reference evidence="5" key="1">
    <citation type="submission" date="2023-05" db="EMBL/GenBank/DDBJ databases">
        <title>Cataloging the Phylogenetic Diversity of Human Bladder Bacteria.</title>
        <authorList>
            <person name="Du J."/>
        </authorList>
    </citation>
    <scope>NUCLEOTIDE SEQUENCE</scope>
    <source>
        <strain evidence="5">UMB6975B</strain>
    </source>
</reference>
<dbReference type="Gene3D" id="1.10.10.60">
    <property type="entry name" value="Homeodomain-like"/>
    <property type="match status" value="2"/>
</dbReference>
<dbReference type="SUPFAM" id="SSF46689">
    <property type="entry name" value="Homeodomain-like"/>
    <property type="match status" value="1"/>
</dbReference>
<comment type="caution">
    <text evidence="5">The sequence shown here is derived from an EMBL/GenBank/DDBJ whole genome shotgun (WGS) entry which is preliminary data.</text>
</comment>
<dbReference type="InterPro" id="IPR037923">
    <property type="entry name" value="HTH-like"/>
</dbReference>
<dbReference type="InterPro" id="IPR018060">
    <property type="entry name" value="HTH_AraC"/>
</dbReference>
<dbReference type="Pfam" id="PF02311">
    <property type="entry name" value="AraC_binding"/>
    <property type="match status" value="1"/>
</dbReference>
<dbReference type="GO" id="GO:0043565">
    <property type="term" value="F:sequence-specific DNA binding"/>
    <property type="evidence" value="ECO:0007669"/>
    <property type="project" value="InterPro"/>
</dbReference>
<organism evidence="5 6">
    <name type="scientific">Lactobacillus paragasseri</name>
    <dbReference type="NCBI Taxonomy" id="2107999"/>
    <lineage>
        <taxon>Bacteria</taxon>
        <taxon>Bacillati</taxon>
        <taxon>Bacillota</taxon>
        <taxon>Bacilli</taxon>
        <taxon>Lactobacillales</taxon>
        <taxon>Lactobacillaceae</taxon>
        <taxon>Lactobacillus</taxon>
    </lineage>
</organism>
<dbReference type="InterPro" id="IPR009057">
    <property type="entry name" value="Homeodomain-like_sf"/>
</dbReference>
<evidence type="ECO:0000313" key="5">
    <source>
        <dbReference type="EMBL" id="MDK6867663.1"/>
    </source>
</evidence>
<dbReference type="RefSeq" id="WP_048686087.1">
    <property type="nucleotide sequence ID" value="NZ_CP043924.1"/>
</dbReference>
<sequence>MITNIDSYLRKTTPSEQKHLNNPSRKLSERYKEIAKIKYDSKNIYKFSYKNFLGTNTIGIVKDTRYTSIPTHIHSVISIVYVYDGISIQHINNKKLILKKGDLCILDQNVIHSVEYLNKNDIVISITMKKDYLFNKLLTNISNGSIISMFLANAISKETAHNQYILFTKINSEARKIINNMLSEYFDKTLCSNQIIDADMVLLLSNLIRTYQQVKQKYIKSNLSIYDLLQYIDFHFKDLTLEKMATHFSFTPNYLSYLIKKEMGISFKELVIKTKLNYACEFIKNTDIPIYKIAEKVGYNNLGFFYKKFKSIYGLSPNDYRKKNNN</sequence>
<dbReference type="PRINTS" id="PR00032">
    <property type="entry name" value="HTHARAC"/>
</dbReference>
<gene>
    <name evidence="5" type="ORF">QP354_01040</name>
</gene>
<protein>
    <submittedName>
        <fullName evidence="5">Helix-turn-helix domain-containing protein</fullName>
    </submittedName>
</protein>
<dbReference type="InterPro" id="IPR003313">
    <property type="entry name" value="AraC-bd"/>
</dbReference>
<accession>A0AAW6XN22</accession>
<dbReference type="PANTHER" id="PTHR43280">
    <property type="entry name" value="ARAC-FAMILY TRANSCRIPTIONAL REGULATOR"/>
    <property type="match status" value="1"/>
</dbReference>